<evidence type="ECO:0000313" key="1">
    <source>
        <dbReference type="EMBL" id="TGL31641.1"/>
    </source>
</evidence>
<proteinExistence type="predicted"/>
<dbReference type="AlphaFoldDB" id="A0A4R9J4D7"/>
<keyword evidence="2" id="KW-1185">Reference proteome</keyword>
<evidence type="ECO:0000313" key="2">
    <source>
        <dbReference type="Proteomes" id="UP000297871"/>
    </source>
</evidence>
<name>A0A4R9J4D7_9LEPT</name>
<dbReference type="RefSeq" id="WP_135616377.1">
    <property type="nucleotide sequence ID" value="NZ_RQFY01000007.1"/>
</dbReference>
<protein>
    <submittedName>
        <fullName evidence="1">Uncharacterized protein</fullName>
    </submittedName>
</protein>
<gene>
    <name evidence="1" type="ORF">EHQ52_17085</name>
</gene>
<accession>A0A4R9J4D7</accession>
<dbReference type="EMBL" id="RQFY01000007">
    <property type="protein sequence ID" value="TGL31641.1"/>
    <property type="molecule type" value="Genomic_DNA"/>
</dbReference>
<sequence length="146" mass="17424">MTENFYKKYTEHHFHPTIYDMIEVVVYERIDRGFDVYLSEEVNSVPELEESRIDQYHIFVGTIDSEDEFEDLYKRKIKNIIGNRYEQITFYKESKSRKICGKIYDELKKAGCSHMSIGSDETGDYSIYIRRKDIEFAECIVQSNLL</sequence>
<reference evidence="1" key="1">
    <citation type="journal article" date="2019" name="PLoS Negl. Trop. Dis.">
        <title>Revisiting the worldwide diversity of Leptospira species in the environment.</title>
        <authorList>
            <person name="Vincent A.T."/>
            <person name="Schiettekatte O."/>
            <person name="Bourhy P."/>
            <person name="Veyrier F.J."/>
            <person name="Picardeau M."/>
        </authorList>
    </citation>
    <scope>NUCLEOTIDE SEQUENCE [LARGE SCALE GENOMIC DNA]</scope>
    <source>
        <strain evidence="1">201800265</strain>
    </source>
</reference>
<dbReference type="Proteomes" id="UP000297871">
    <property type="component" value="Unassembled WGS sequence"/>
</dbReference>
<comment type="caution">
    <text evidence="1">The sequence shown here is derived from an EMBL/GenBank/DDBJ whole genome shotgun (WGS) entry which is preliminary data.</text>
</comment>
<organism evidence="1 2">
    <name type="scientific">Leptospira koniambonensis</name>
    <dbReference type="NCBI Taxonomy" id="2484950"/>
    <lineage>
        <taxon>Bacteria</taxon>
        <taxon>Pseudomonadati</taxon>
        <taxon>Spirochaetota</taxon>
        <taxon>Spirochaetia</taxon>
        <taxon>Leptospirales</taxon>
        <taxon>Leptospiraceae</taxon>
        <taxon>Leptospira</taxon>
    </lineage>
</organism>
<dbReference type="OrthoDB" id="330589at2"/>